<comment type="caution">
    <text evidence="3">The sequence shown here is derived from an EMBL/GenBank/DDBJ whole genome shotgun (WGS) entry which is preliminary data.</text>
</comment>
<dbReference type="Proteomes" id="UP001472677">
    <property type="component" value="Unassembled WGS sequence"/>
</dbReference>
<evidence type="ECO:0000256" key="1">
    <source>
        <dbReference type="SAM" id="MobiDB-lite"/>
    </source>
</evidence>
<keyword evidence="4" id="KW-1185">Reference proteome</keyword>
<evidence type="ECO:0000256" key="2">
    <source>
        <dbReference type="SAM" id="SignalP"/>
    </source>
</evidence>
<reference evidence="3 4" key="1">
    <citation type="journal article" date="2024" name="G3 (Bethesda)">
        <title>Genome assembly of Hibiscus sabdariffa L. provides insights into metabolisms of medicinal natural products.</title>
        <authorList>
            <person name="Kim T."/>
        </authorList>
    </citation>
    <scope>NUCLEOTIDE SEQUENCE [LARGE SCALE GENOMIC DNA]</scope>
    <source>
        <strain evidence="3">TK-2024</strain>
        <tissue evidence="3">Old leaves</tissue>
    </source>
</reference>
<feature type="signal peptide" evidence="2">
    <location>
        <begin position="1"/>
        <end position="22"/>
    </location>
</feature>
<feature type="region of interest" description="Disordered" evidence="1">
    <location>
        <begin position="172"/>
        <end position="191"/>
    </location>
</feature>
<dbReference type="EMBL" id="JBBPBM010000244">
    <property type="protein sequence ID" value="KAK8498893.1"/>
    <property type="molecule type" value="Genomic_DNA"/>
</dbReference>
<sequence>MLHHHSSKTLLQFLILTLGKFAWRVAKYNWLLSQTSALGWIQSKAKAKCNTVVAGLRVCLSESPRTCCLRMVLTSLKSSTDGDHTVLWGDTEVDDANFEHFGQQIEQQKANACMWTVDPCYGYMTLKKTRLKEGNIPPSYKEATVHGPAPYARLKATDQRHGRRRQCYNQSLHAESKKKKTRNSKQFAEAEQISYQNKTTQSGKHMKTKHEIIVGVSVLHVYVWKVHVHASFADVSVDN</sequence>
<gene>
    <name evidence="3" type="ORF">V6N12_044625</name>
</gene>
<name>A0ABR2AY06_9ROSI</name>
<evidence type="ECO:0000313" key="4">
    <source>
        <dbReference type="Proteomes" id="UP001472677"/>
    </source>
</evidence>
<evidence type="ECO:0000313" key="3">
    <source>
        <dbReference type="EMBL" id="KAK8498893.1"/>
    </source>
</evidence>
<organism evidence="3 4">
    <name type="scientific">Hibiscus sabdariffa</name>
    <name type="common">roselle</name>
    <dbReference type="NCBI Taxonomy" id="183260"/>
    <lineage>
        <taxon>Eukaryota</taxon>
        <taxon>Viridiplantae</taxon>
        <taxon>Streptophyta</taxon>
        <taxon>Embryophyta</taxon>
        <taxon>Tracheophyta</taxon>
        <taxon>Spermatophyta</taxon>
        <taxon>Magnoliopsida</taxon>
        <taxon>eudicotyledons</taxon>
        <taxon>Gunneridae</taxon>
        <taxon>Pentapetalae</taxon>
        <taxon>rosids</taxon>
        <taxon>malvids</taxon>
        <taxon>Malvales</taxon>
        <taxon>Malvaceae</taxon>
        <taxon>Malvoideae</taxon>
        <taxon>Hibiscus</taxon>
    </lineage>
</organism>
<accession>A0ABR2AY06</accession>
<feature type="chain" id="PRO_5047442924" evidence="2">
    <location>
        <begin position="23"/>
        <end position="239"/>
    </location>
</feature>
<protein>
    <submittedName>
        <fullName evidence="3">Uncharacterized protein</fullName>
    </submittedName>
</protein>
<proteinExistence type="predicted"/>
<keyword evidence="2" id="KW-0732">Signal</keyword>